<organism evidence="8 9">
    <name type="scientific">Ekhidna lutea</name>
    <dbReference type="NCBI Taxonomy" id="447679"/>
    <lineage>
        <taxon>Bacteria</taxon>
        <taxon>Pseudomonadati</taxon>
        <taxon>Bacteroidota</taxon>
        <taxon>Cytophagia</taxon>
        <taxon>Cytophagales</taxon>
        <taxon>Reichenbachiellaceae</taxon>
        <taxon>Ekhidna</taxon>
    </lineage>
</organism>
<dbReference type="InterPro" id="IPR019264">
    <property type="entry name" value="DUF2179"/>
</dbReference>
<keyword evidence="4 6" id="KW-1133">Transmembrane helix</keyword>
<reference evidence="8 9" key="1">
    <citation type="submission" date="2017-06" db="EMBL/GenBank/DDBJ databases">
        <authorList>
            <person name="Kim H.J."/>
            <person name="Triplett B.A."/>
        </authorList>
    </citation>
    <scope>NUCLEOTIDE SEQUENCE [LARGE SCALE GENOMIC DNA]</scope>
    <source>
        <strain evidence="8 9">DSM 19307</strain>
    </source>
</reference>
<dbReference type="PANTHER" id="PTHR33545">
    <property type="entry name" value="UPF0750 MEMBRANE PROTEIN YITT-RELATED"/>
    <property type="match status" value="1"/>
</dbReference>
<protein>
    <submittedName>
        <fullName evidence="8">Uncharacterized membrane-anchored protein YitT, contains DUF161 and DUF2179 domains</fullName>
    </submittedName>
</protein>
<evidence type="ECO:0000256" key="2">
    <source>
        <dbReference type="ARBA" id="ARBA00022475"/>
    </source>
</evidence>
<feature type="transmembrane region" description="Helical" evidence="6">
    <location>
        <begin position="115"/>
        <end position="136"/>
    </location>
</feature>
<accession>A0A239L8R2</accession>
<dbReference type="AlphaFoldDB" id="A0A239L8R2"/>
<dbReference type="Pfam" id="PF10035">
    <property type="entry name" value="DUF2179"/>
    <property type="match status" value="1"/>
</dbReference>
<dbReference type="Pfam" id="PF02588">
    <property type="entry name" value="YitT_membrane"/>
    <property type="match status" value="1"/>
</dbReference>
<dbReference type="InterPro" id="IPR003740">
    <property type="entry name" value="YitT"/>
</dbReference>
<comment type="subcellular location">
    <subcellularLocation>
        <location evidence="1">Cell membrane</location>
        <topology evidence="1">Multi-pass membrane protein</topology>
    </subcellularLocation>
</comment>
<feature type="transmembrane region" description="Helical" evidence="6">
    <location>
        <begin position="142"/>
        <end position="160"/>
    </location>
</feature>
<name>A0A239L8R2_EKHLU</name>
<gene>
    <name evidence="8" type="ORF">SAMN05421640_3071</name>
</gene>
<dbReference type="OrthoDB" id="265478at2"/>
<proteinExistence type="predicted"/>
<keyword evidence="5 6" id="KW-0472">Membrane</keyword>
<keyword evidence="3 6" id="KW-0812">Transmembrane</keyword>
<feature type="transmembrane region" description="Helical" evidence="6">
    <location>
        <begin position="87"/>
        <end position="108"/>
    </location>
</feature>
<evidence type="ECO:0000259" key="7">
    <source>
        <dbReference type="Pfam" id="PF10035"/>
    </source>
</evidence>
<feature type="transmembrane region" description="Helical" evidence="6">
    <location>
        <begin position="172"/>
        <end position="194"/>
    </location>
</feature>
<evidence type="ECO:0000313" key="8">
    <source>
        <dbReference type="EMBL" id="SNT26996.1"/>
    </source>
</evidence>
<dbReference type="Proteomes" id="UP000198393">
    <property type="component" value="Unassembled WGS sequence"/>
</dbReference>
<dbReference type="GO" id="GO:0005886">
    <property type="term" value="C:plasma membrane"/>
    <property type="evidence" value="ECO:0007669"/>
    <property type="project" value="UniProtKB-SubCell"/>
</dbReference>
<evidence type="ECO:0000256" key="1">
    <source>
        <dbReference type="ARBA" id="ARBA00004651"/>
    </source>
</evidence>
<dbReference type="PANTHER" id="PTHR33545:SF3">
    <property type="entry name" value="UPF0750 MEMBRANE PROTEIN YQFU"/>
    <property type="match status" value="1"/>
</dbReference>
<dbReference type="Gene3D" id="3.30.70.120">
    <property type="match status" value="1"/>
</dbReference>
<keyword evidence="9" id="KW-1185">Reference proteome</keyword>
<dbReference type="PIRSF" id="PIRSF006483">
    <property type="entry name" value="Membrane_protein_YitT"/>
    <property type="match status" value="1"/>
</dbReference>
<evidence type="ECO:0000313" key="9">
    <source>
        <dbReference type="Proteomes" id="UP000198393"/>
    </source>
</evidence>
<dbReference type="CDD" id="cd16380">
    <property type="entry name" value="YitT_C"/>
    <property type="match status" value="1"/>
</dbReference>
<keyword evidence="2" id="KW-1003">Cell membrane</keyword>
<evidence type="ECO:0000256" key="3">
    <source>
        <dbReference type="ARBA" id="ARBA00022692"/>
    </source>
</evidence>
<evidence type="ECO:0000256" key="5">
    <source>
        <dbReference type="ARBA" id="ARBA00023136"/>
    </source>
</evidence>
<sequence length="324" mass="35520">MNKSRPVFKFLKSLKNLLGGRGEKISDITLARQSIEVRERVSRWLKEFVFLVLGILSAGFGLKGFLLPNDFIDGGVTGISLLTRAVTGYPLPILIVVINIPFIVLGYFQIGRSFVFKSILAIMGLALALTFIEYPIITSDKLLVAVFGGFFLGAGIGLSVRGGGVLDGTEVLAIYLGRLTGLTIGDLILVFNILIFSTAAYLLSIEIALYSILTYLAASKTIDFVVEGVEEYIGVIIISHRSEAIRVMITDQMGRGVTIYKGTSGFGPKEDLQDSEILYSVITRLEIASLQNKIKNIDPKAFIVMNSVKDLRGGMIKKRQFKEH</sequence>
<feature type="transmembrane region" description="Helical" evidence="6">
    <location>
        <begin position="200"/>
        <end position="218"/>
    </location>
</feature>
<evidence type="ECO:0000256" key="4">
    <source>
        <dbReference type="ARBA" id="ARBA00022989"/>
    </source>
</evidence>
<dbReference type="EMBL" id="FZPD01000005">
    <property type="protein sequence ID" value="SNT26996.1"/>
    <property type="molecule type" value="Genomic_DNA"/>
</dbReference>
<dbReference type="RefSeq" id="WP_089357754.1">
    <property type="nucleotide sequence ID" value="NZ_FZPD01000005.1"/>
</dbReference>
<feature type="domain" description="DUF2179" evidence="7">
    <location>
        <begin position="255"/>
        <end position="313"/>
    </location>
</feature>
<dbReference type="InterPro" id="IPR015867">
    <property type="entry name" value="N-reg_PII/ATP_PRibTrfase_C"/>
</dbReference>
<dbReference type="InterPro" id="IPR051461">
    <property type="entry name" value="UPF0750_membrane"/>
</dbReference>
<feature type="transmembrane region" description="Helical" evidence="6">
    <location>
        <begin position="48"/>
        <end position="67"/>
    </location>
</feature>
<evidence type="ECO:0000256" key="6">
    <source>
        <dbReference type="SAM" id="Phobius"/>
    </source>
</evidence>